<dbReference type="STRING" id="471704.A0A151IS82"/>
<evidence type="ECO:0000313" key="5">
    <source>
        <dbReference type="Proteomes" id="UP000078492"/>
    </source>
</evidence>
<dbReference type="InterPro" id="IPR042778">
    <property type="entry name" value="ZCWPW1/ZCWPW2"/>
</dbReference>
<dbReference type="CDD" id="cd20145">
    <property type="entry name" value="PWWP_ZCWPW1"/>
    <property type="match status" value="1"/>
</dbReference>
<feature type="domain" description="PWWP" evidence="3">
    <location>
        <begin position="289"/>
        <end position="344"/>
    </location>
</feature>
<dbReference type="SMART" id="SM00293">
    <property type="entry name" value="PWWP"/>
    <property type="match status" value="1"/>
</dbReference>
<dbReference type="InterPro" id="IPR000313">
    <property type="entry name" value="PWWP_dom"/>
</dbReference>
<dbReference type="Proteomes" id="UP000078492">
    <property type="component" value="Unassembled WGS sequence"/>
</dbReference>
<keyword evidence="2" id="KW-0472">Membrane</keyword>
<feature type="compositionally biased region" description="Acidic residues" evidence="1">
    <location>
        <begin position="96"/>
        <end position="105"/>
    </location>
</feature>
<evidence type="ECO:0000313" key="4">
    <source>
        <dbReference type="EMBL" id="KYN09531.1"/>
    </source>
</evidence>
<feature type="transmembrane region" description="Helical" evidence="2">
    <location>
        <begin position="538"/>
        <end position="559"/>
    </location>
</feature>
<evidence type="ECO:0000256" key="2">
    <source>
        <dbReference type="SAM" id="Phobius"/>
    </source>
</evidence>
<dbReference type="PROSITE" id="PS50812">
    <property type="entry name" value="PWWP"/>
    <property type="match status" value="1"/>
</dbReference>
<name>A0A151IS82_9HYME</name>
<evidence type="ECO:0000259" key="3">
    <source>
        <dbReference type="PROSITE" id="PS50812"/>
    </source>
</evidence>
<dbReference type="EMBL" id="KQ981093">
    <property type="protein sequence ID" value="KYN09531.1"/>
    <property type="molecule type" value="Genomic_DNA"/>
</dbReference>
<dbReference type="PANTHER" id="PTHR15999">
    <property type="entry name" value="ZINC FINGER CW-TYPE PWWP DOMAIN PROTEIN 1"/>
    <property type="match status" value="1"/>
</dbReference>
<dbReference type="Gene3D" id="3.30.40.100">
    <property type="match status" value="1"/>
</dbReference>
<proteinExistence type="predicted"/>
<gene>
    <name evidence="4" type="ORF">ALC57_18350</name>
</gene>
<sequence length="603" mass="69724">MAKYRDNRNRVDHTRQTIRLFEDRDRKRNIIAEIARTIPWNEAWSSSSHSSYTSQLFIISPTVKRTMPVPPNAPIKPRKSFSKEGLKPKKLRFTDKEEDETEDENNSEKSVDLSTMFERKKEFSKKQVPGRLDHENLNTMLQSMRLELENKENRQYGQEQHERKASNNRSIAKERARNNNKPSQSSKLNCSPKVLHMQNTDTISADVKMSKEDILLWLQPQRDIGVFIQCCRKTCKKLRYCEDFHDPVDVPKLWYCKMNSNTTIASCLLPEVPITEAVEQDLIENKYNSGSLVWAHMHGYPWWPAIVDDCPETLRYYELKEPSIIPVKYHVTFFKDDIIQHVWLNPRSIKAFAKYKKSTIMKKNKFYKMNDKKLLEKAYTLAQSAIPLSIFERLQRFSYISRLKNMQESVSQLDEEEDNEIPCTPPSKLIAPARHQRSAVVKECGNAGNGQRRRCDGGKLRRSQHPGGDARNTMEGEADGALPAGQRTTRPLSSLRSTEVCGYRLCLVGFFLLLAVLASPCLASVLFIFLHLVSLRRLISSLFISICLASFLIVSIRLVSFPFVPIRLISSRLVSSRSISSHFAFFRFFLHLHSWRNVELLST</sequence>
<feature type="region of interest" description="Disordered" evidence="1">
    <location>
        <begin position="68"/>
        <end position="115"/>
    </location>
</feature>
<feature type="transmembrane region" description="Helical" evidence="2">
    <location>
        <begin position="505"/>
        <end position="532"/>
    </location>
</feature>
<reference evidence="4 5" key="1">
    <citation type="submission" date="2015-09" db="EMBL/GenBank/DDBJ databases">
        <title>Trachymyrmex cornetzi WGS genome.</title>
        <authorList>
            <person name="Nygaard S."/>
            <person name="Hu H."/>
            <person name="Boomsma J."/>
            <person name="Zhang G."/>
        </authorList>
    </citation>
    <scope>NUCLEOTIDE SEQUENCE [LARGE SCALE GENOMIC DNA]</scope>
    <source>
        <strain evidence="4">Tcor2-1</strain>
        <tissue evidence="4">Whole body</tissue>
    </source>
</reference>
<dbReference type="AlphaFoldDB" id="A0A151IS82"/>
<feature type="region of interest" description="Disordered" evidence="1">
    <location>
        <begin position="448"/>
        <end position="488"/>
    </location>
</feature>
<dbReference type="PANTHER" id="PTHR15999:SF2">
    <property type="entry name" value="ZINC FINGER CW-TYPE PWWP DOMAIN PROTEIN 1"/>
    <property type="match status" value="1"/>
</dbReference>
<dbReference type="SUPFAM" id="SSF63748">
    <property type="entry name" value="Tudor/PWWP/MBT"/>
    <property type="match status" value="1"/>
</dbReference>
<accession>A0A151IS82</accession>
<organism evidence="4 5">
    <name type="scientific">Trachymyrmex cornetzi</name>
    <dbReference type="NCBI Taxonomy" id="471704"/>
    <lineage>
        <taxon>Eukaryota</taxon>
        <taxon>Metazoa</taxon>
        <taxon>Ecdysozoa</taxon>
        <taxon>Arthropoda</taxon>
        <taxon>Hexapoda</taxon>
        <taxon>Insecta</taxon>
        <taxon>Pterygota</taxon>
        <taxon>Neoptera</taxon>
        <taxon>Endopterygota</taxon>
        <taxon>Hymenoptera</taxon>
        <taxon>Apocrita</taxon>
        <taxon>Aculeata</taxon>
        <taxon>Formicoidea</taxon>
        <taxon>Formicidae</taxon>
        <taxon>Myrmicinae</taxon>
        <taxon>Trachymyrmex</taxon>
    </lineage>
</organism>
<keyword evidence="2" id="KW-0812">Transmembrane</keyword>
<keyword evidence="5" id="KW-1185">Reference proteome</keyword>
<protein>
    <submittedName>
        <fullName evidence="4">Zinc finger CW-type PWWP domain protein 1</fullName>
    </submittedName>
</protein>
<feature type="compositionally biased region" description="Basic and acidic residues" evidence="1">
    <location>
        <begin position="81"/>
        <end position="95"/>
    </location>
</feature>
<dbReference type="GO" id="GO:0005634">
    <property type="term" value="C:nucleus"/>
    <property type="evidence" value="ECO:0007669"/>
    <property type="project" value="TreeGrafter"/>
</dbReference>
<feature type="region of interest" description="Disordered" evidence="1">
    <location>
        <begin position="153"/>
        <end position="191"/>
    </location>
</feature>
<feature type="compositionally biased region" description="Basic and acidic residues" evidence="1">
    <location>
        <begin position="106"/>
        <end position="115"/>
    </location>
</feature>
<feature type="compositionally biased region" description="Polar residues" evidence="1">
    <location>
        <begin position="179"/>
        <end position="189"/>
    </location>
</feature>
<evidence type="ECO:0000256" key="1">
    <source>
        <dbReference type="SAM" id="MobiDB-lite"/>
    </source>
</evidence>
<feature type="compositionally biased region" description="Basic and acidic residues" evidence="1">
    <location>
        <begin position="153"/>
        <end position="177"/>
    </location>
</feature>
<dbReference type="Gene3D" id="2.30.30.140">
    <property type="match status" value="1"/>
</dbReference>
<dbReference type="Pfam" id="PF00855">
    <property type="entry name" value="PWWP"/>
    <property type="match status" value="1"/>
</dbReference>
<keyword evidence="2" id="KW-1133">Transmembrane helix</keyword>